<organism evidence="3 4">
    <name type="scientific">Auxenochlorella protothecoides</name>
    <name type="common">Green microalga</name>
    <name type="synonym">Chlorella protothecoides</name>
    <dbReference type="NCBI Taxonomy" id="3075"/>
    <lineage>
        <taxon>Eukaryota</taxon>
        <taxon>Viridiplantae</taxon>
        <taxon>Chlorophyta</taxon>
        <taxon>core chlorophytes</taxon>
        <taxon>Trebouxiophyceae</taxon>
        <taxon>Chlorellales</taxon>
        <taxon>Chlorellaceae</taxon>
        <taxon>Auxenochlorella</taxon>
    </lineage>
</organism>
<gene>
    <name evidence="3" type="ORF">APUTEX25_002176</name>
</gene>
<evidence type="ECO:0000256" key="1">
    <source>
        <dbReference type="SAM" id="Coils"/>
    </source>
</evidence>
<feature type="compositionally biased region" description="Polar residues" evidence="2">
    <location>
        <begin position="321"/>
        <end position="331"/>
    </location>
</feature>
<evidence type="ECO:0000313" key="4">
    <source>
        <dbReference type="Proteomes" id="UP000279271"/>
    </source>
</evidence>
<feature type="coiled-coil region" evidence="1">
    <location>
        <begin position="138"/>
        <end position="179"/>
    </location>
</feature>
<dbReference type="AlphaFoldDB" id="A0A3M7KXR5"/>
<dbReference type="Proteomes" id="UP000279271">
    <property type="component" value="Unassembled WGS sequence"/>
</dbReference>
<name>A0A3M7KXR5_AUXPR</name>
<feature type="non-terminal residue" evidence="3">
    <location>
        <position position="1"/>
    </location>
</feature>
<feature type="region of interest" description="Disordered" evidence="2">
    <location>
        <begin position="100"/>
        <end position="130"/>
    </location>
</feature>
<proteinExistence type="predicted"/>
<sequence length="392" mass="40249">LRRLGAELAAEKERGGARGRAEPDPGSPGAGRVAELAAELKGLRAVQASRDAMVAEWAAEAARSCALAQQAAAEHALILERLETREAELAEARRRLTEAAEAQGAAASGGVGPGSGVAEPTGDNNASGVEGGDAELRLAAALAALEETEEEVDAQAALIARLQAEAVEAAERLASVQSSAAADVEAGNELLAAAEAALQSMGTRLRAAEGDAGAEAGLRAELAFFQAELEAEMKFCEQAAQRAAAAEAEVERLRKETPAEVPRDLSELEGLIERQAKALADARAEAARAAAEVERLTSQLERASPDGMAAEAAKPAPSKSHGSWSLGGQNGATTKAAVSLEAALQRIAQLESENEDLRSDALERDAILAQSREFIASTLAGFKLGSSAQAGP</sequence>
<protein>
    <submittedName>
        <fullName evidence="3">Uncharacterized protein</fullName>
    </submittedName>
</protein>
<comment type="caution">
    <text evidence="3">The sequence shown here is derived from an EMBL/GenBank/DDBJ whole genome shotgun (WGS) entry which is preliminary data.</text>
</comment>
<reference evidence="4" key="1">
    <citation type="journal article" date="2018" name="Algal Res.">
        <title>Characterization of plant carbon substrate utilization by Auxenochlorella protothecoides.</title>
        <authorList>
            <person name="Vogler B.W."/>
            <person name="Starkenburg S.R."/>
            <person name="Sudasinghe N."/>
            <person name="Schambach J.Y."/>
            <person name="Rollin J.A."/>
            <person name="Pattathil S."/>
            <person name="Barry A.N."/>
        </authorList>
    </citation>
    <scope>NUCLEOTIDE SEQUENCE [LARGE SCALE GENOMIC DNA]</scope>
    <source>
        <strain evidence="4">UTEX 25</strain>
    </source>
</reference>
<evidence type="ECO:0000313" key="3">
    <source>
        <dbReference type="EMBL" id="RMZ54590.1"/>
    </source>
</evidence>
<accession>A0A3M7KXR5</accession>
<feature type="compositionally biased region" description="Low complexity" evidence="2">
    <location>
        <begin position="309"/>
        <end position="320"/>
    </location>
</feature>
<feature type="compositionally biased region" description="Basic and acidic residues" evidence="2">
    <location>
        <begin position="9"/>
        <end position="23"/>
    </location>
</feature>
<evidence type="ECO:0000256" key="2">
    <source>
        <dbReference type="SAM" id="MobiDB-lite"/>
    </source>
</evidence>
<feature type="region of interest" description="Disordered" evidence="2">
    <location>
        <begin position="1"/>
        <end position="31"/>
    </location>
</feature>
<dbReference type="EMBL" id="QOKY01000175">
    <property type="protein sequence ID" value="RMZ54590.1"/>
    <property type="molecule type" value="Genomic_DNA"/>
</dbReference>
<feature type="region of interest" description="Disordered" evidence="2">
    <location>
        <begin position="298"/>
        <end position="331"/>
    </location>
</feature>
<keyword evidence="1" id="KW-0175">Coiled coil</keyword>